<dbReference type="InterPro" id="IPR027396">
    <property type="entry name" value="DsrEFH-like"/>
</dbReference>
<dbReference type="Pfam" id="PF02635">
    <property type="entry name" value="DsrE"/>
    <property type="match status" value="1"/>
</dbReference>
<accession>A0A1F7JHN8</accession>
<dbReference type="AlphaFoldDB" id="A0A1F7JHN8"/>
<proteinExistence type="predicted"/>
<sequence>MKLSIILSSNNAEKNWNALRFGNLALNNSDNVSIFLIGEGVEYLKFGNEKFDIQKQVDAFLESGKGEILACKTCMVLRHQKGDKTCPVSGMKDLYNLIKESDKVVTF</sequence>
<dbReference type="SUPFAM" id="SSF75169">
    <property type="entry name" value="DsrEFH-like"/>
    <property type="match status" value="1"/>
</dbReference>
<dbReference type="InterPro" id="IPR003787">
    <property type="entry name" value="Sulphur_relay_DsrE/F-like"/>
</dbReference>
<evidence type="ECO:0000313" key="2">
    <source>
        <dbReference type="Proteomes" id="UP000177418"/>
    </source>
</evidence>
<gene>
    <name evidence="1" type="ORF">A3H78_04070</name>
</gene>
<organism evidence="1 2">
    <name type="scientific">Candidatus Roizmanbacteria bacterium RIFCSPLOWO2_02_FULL_36_11</name>
    <dbReference type="NCBI Taxonomy" id="1802071"/>
    <lineage>
        <taxon>Bacteria</taxon>
        <taxon>Candidatus Roizmaniibacteriota</taxon>
    </lineage>
</organism>
<evidence type="ECO:0000313" key="1">
    <source>
        <dbReference type="EMBL" id="OGK55131.1"/>
    </source>
</evidence>
<reference evidence="1 2" key="1">
    <citation type="journal article" date="2016" name="Nat. Commun.">
        <title>Thousands of microbial genomes shed light on interconnected biogeochemical processes in an aquifer system.</title>
        <authorList>
            <person name="Anantharaman K."/>
            <person name="Brown C.T."/>
            <person name="Hug L.A."/>
            <person name="Sharon I."/>
            <person name="Castelle C.J."/>
            <person name="Probst A.J."/>
            <person name="Thomas B.C."/>
            <person name="Singh A."/>
            <person name="Wilkins M.J."/>
            <person name="Karaoz U."/>
            <person name="Brodie E.L."/>
            <person name="Williams K.H."/>
            <person name="Hubbard S.S."/>
            <person name="Banfield J.F."/>
        </authorList>
    </citation>
    <scope>NUCLEOTIDE SEQUENCE [LARGE SCALE GENOMIC DNA]</scope>
</reference>
<dbReference type="EMBL" id="MGAV01000011">
    <property type="protein sequence ID" value="OGK55131.1"/>
    <property type="molecule type" value="Genomic_DNA"/>
</dbReference>
<protein>
    <submittedName>
        <fullName evidence="1">Sulfur reduction protein DsrE</fullName>
    </submittedName>
</protein>
<dbReference type="Proteomes" id="UP000177418">
    <property type="component" value="Unassembled WGS sequence"/>
</dbReference>
<name>A0A1F7JHN8_9BACT</name>
<dbReference type="Gene3D" id="3.40.1260.10">
    <property type="entry name" value="DsrEFH-like"/>
    <property type="match status" value="1"/>
</dbReference>
<comment type="caution">
    <text evidence="1">The sequence shown here is derived from an EMBL/GenBank/DDBJ whole genome shotgun (WGS) entry which is preliminary data.</text>
</comment>